<dbReference type="Gene3D" id="3.30.1540.20">
    <property type="entry name" value="MutL, C-terminal domain, dimerisation subdomain"/>
    <property type="match status" value="1"/>
</dbReference>
<dbReference type="Gene3D" id="3.30.1370.100">
    <property type="entry name" value="MutL, C-terminal domain, regulatory subdomain"/>
    <property type="match status" value="1"/>
</dbReference>
<dbReference type="InterPro" id="IPR014721">
    <property type="entry name" value="Ribsml_uS5_D2-typ_fold_subgr"/>
</dbReference>
<dbReference type="InterPro" id="IPR020568">
    <property type="entry name" value="Ribosomal_Su5_D2-typ_SF"/>
</dbReference>
<evidence type="ECO:0000313" key="8">
    <source>
        <dbReference type="EMBL" id="PZX19192.1"/>
    </source>
</evidence>
<proteinExistence type="inferred from homology"/>
<evidence type="ECO:0000256" key="2">
    <source>
        <dbReference type="ARBA" id="ARBA00021975"/>
    </source>
</evidence>
<dbReference type="CDD" id="cd00782">
    <property type="entry name" value="MutL_Trans"/>
    <property type="match status" value="1"/>
</dbReference>
<dbReference type="InterPro" id="IPR036890">
    <property type="entry name" value="HATPase_C_sf"/>
</dbReference>
<dbReference type="NCBIfam" id="TIGR00585">
    <property type="entry name" value="mutl"/>
    <property type="match status" value="1"/>
</dbReference>
<dbReference type="Gene3D" id="3.30.230.10">
    <property type="match status" value="1"/>
</dbReference>
<keyword evidence="3 5" id="KW-0227">DNA damage</keyword>
<feature type="domain" description="DNA mismatch repair protein S5" evidence="7">
    <location>
        <begin position="223"/>
        <end position="342"/>
    </location>
</feature>
<dbReference type="GO" id="GO:0016887">
    <property type="term" value="F:ATP hydrolysis activity"/>
    <property type="evidence" value="ECO:0007669"/>
    <property type="project" value="InterPro"/>
</dbReference>
<dbReference type="InterPro" id="IPR014762">
    <property type="entry name" value="DNA_mismatch_repair_CS"/>
</dbReference>
<keyword evidence="4 5" id="KW-0234">DNA repair</keyword>
<dbReference type="InterPro" id="IPR013507">
    <property type="entry name" value="DNA_mismatch_S5_2-like"/>
</dbReference>
<protein>
    <recommendedName>
        <fullName evidence="2 5">DNA mismatch repair protein MutL</fullName>
    </recommendedName>
</protein>
<dbReference type="Pfam" id="PF08676">
    <property type="entry name" value="MutL_C"/>
    <property type="match status" value="1"/>
</dbReference>
<dbReference type="PROSITE" id="PS00058">
    <property type="entry name" value="DNA_MISMATCH_REPAIR_1"/>
    <property type="match status" value="1"/>
</dbReference>
<keyword evidence="9" id="KW-1185">Reference proteome</keyword>
<evidence type="ECO:0000313" key="9">
    <source>
        <dbReference type="Proteomes" id="UP000249239"/>
    </source>
</evidence>
<gene>
    <name evidence="5" type="primary">mutL</name>
    <name evidence="8" type="ORF">LX69_00859</name>
</gene>
<evidence type="ECO:0000256" key="3">
    <source>
        <dbReference type="ARBA" id="ARBA00022763"/>
    </source>
</evidence>
<dbReference type="InterPro" id="IPR020667">
    <property type="entry name" value="DNA_mismatch_repair_MutL"/>
</dbReference>
<accession>A0A2W7P725</accession>
<dbReference type="InterPro" id="IPR038973">
    <property type="entry name" value="MutL/Mlh/Pms-like"/>
</dbReference>
<dbReference type="CDD" id="cd16926">
    <property type="entry name" value="HATPase_MutL-MLH-PMS-like"/>
    <property type="match status" value="1"/>
</dbReference>
<dbReference type="SMART" id="SM00853">
    <property type="entry name" value="MutL_C"/>
    <property type="match status" value="1"/>
</dbReference>
<name>A0A2W7P725_9BACT</name>
<dbReference type="InterPro" id="IPR037198">
    <property type="entry name" value="MutL_C_sf"/>
</dbReference>
<evidence type="ECO:0000256" key="5">
    <source>
        <dbReference type="HAMAP-Rule" id="MF_00149"/>
    </source>
</evidence>
<dbReference type="EMBL" id="QKZK01000005">
    <property type="protein sequence ID" value="PZX19192.1"/>
    <property type="molecule type" value="Genomic_DNA"/>
</dbReference>
<dbReference type="InterPro" id="IPR042121">
    <property type="entry name" value="MutL_C_regsub"/>
</dbReference>
<evidence type="ECO:0000259" key="7">
    <source>
        <dbReference type="SMART" id="SM01340"/>
    </source>
</evidence>
<evidence type="ECO:0000256" key="1">
    <source>
        <dbReference type="ARBA" id="ARBA00006082"/>
    </source>
</evidence>
<dbReference type="HAMAP" id="MF_00149">
    <property type="entry name" value="DNA_mis_repair"/>
    <property type="match status" value="1"/>
</dbReference>
<dbReference type="SUPFAM" id="SSF118116">
    <property type="entry name" value="DNA mismatch repair protein MutL"/>
    <property type="match status" value="1"/>
</dbReference>
<comment type="function">
    <text evidence="5">This protein is involved in the repair of mismatches in DNA. It is required for dam-dependent methyl-directed DNA mismatch repair. May act as a 'molecular matchmaker', a protein that promotes the formation of a stable complex between two or more DNA-binding proteins in an ATP-dependent manner without itself being part of a final effector complex.</text>
</comment>
<dbReference type="AlphaFoldDB" id="A0A2W7P725"/>
<dbReference type="Proteomes" id="UP000249239">
    <property type="component" value="Unassembled WGS sequence"/>
</dbReference>
<dbReference type="FunFam" id="3.30.565.10:FF:000003">
    <property type="entry name" value="DNA mismatch repair endonuclease MutL"/>
    <property type="match status" value="1"/>
</dbReference>
<feature type="domain" description="MutL C-terminal dimerisation" evidence="6">
    <location>
        <begin position="462"/>
        <end position="604"/>
    </location>
</feature>
<sequence length="645" mass="72071">MAAQKMIADSRSITMSNIIKLLPDSVANQIAAGEVVQRPASVVKELVENAVDADSSCIKVIIREAGRSLIQVIDNGKGMSEMDARMSFERHATSKITSSNDLFAIRTKGFRGEALASIAAVAQVELRTRARGEELGTYVGVAGSVFDDAETIHCPEGSNFMVKNLFFNVPARRKFLKKNSTEFTHIINEFTRVAMAHPDVEFSLLHNDVLVYDLPSTNLRQRINHLIDSKKSTTGLVPVNAETPFVIVSGFVGKPESAKKTTGEQFFFVNQRFVRHPYLHKAILEAYDNLIPGDAIPSYFIFMEVNPEVIDINIHPTKTEIKFEDERTIWHTINAAVRESLGKFNVVPSIDFDTAGMLDMPLMEQDNDDLVVPGIAINPTYNPFDVSSQTPRASGGSFSSRPSAAGWDSLYNHFETETFTSKMFDEEVDAADEAPLPHAETVVQQQIEHQHATPSAVTSASAFFQFKGRYIMTPVKSGLMMIDQKRAHERILFERFLRQMENHKSASQQILFPEVLTFKAEDAMVLSELLDELQTVGIDIDENEDGDFEIKGLPADLEGVVVRDMLETIIEDYRSSEYDAMLDLHKRVASTLARKSAMDYGRYLTAVEMQELFDSLFACATPNYSPDGKPIVVIVPNDELEQRFQ</sequence>
<evidence type="ECO:0000256" key="4">
    <source>
        <dbReference type="ARBA" id="ARBA00023204"/>
    </source>
</evidence>
<dbReference type="PANTHER" id="PTHR10073:SF12">
    <property type="entry name" value="DNA MISMATCH REPAIR PROTEIN MLH1"/>
    <property type="match status" value="1"/>
</dbReference>
<organism evidence="8 9">
    <name type="scientific">Breznakibacter xylanolyticus</name>
    <dbReference type="NCBI Taxonomy" id="990"/>
    <lineage>
        <taxon>Bacteria</taxon>
        <taxon>Pseudomonadati</taxon>
        <taxon>Bacteroidota</taxon>
        <taxon>Bacteroidia</taxon>
        <taxon>Marinilabiliales</taxon>
        <taxon>Marinilabiliaceae</taxon>
        <taxon>Breznakibacter</taxon>
    </lineage>
</organism>
<dbReference type="GO" id="GO:0140664">
    <property type="term" value="F:ATP-dependent DNA damage sensor activity"/>
    <property type="evidence" value="ECO:0007669"/>
    <property type="project" value="InterPro"/>
</dbReference>
<dbReference type="InterPro" id="IPR042120">
    <property type="entry name" value="MutL_C_dimsub"/>
</dbReference>
<dbReference type="InterPro" id="IPR014790">
    <property type="entry name" value="MutL_C"/>
</dbReference>
<dbReference type="PANTHER" id="PTHR10073">
    <property type="entry name" value="DNA MISMATCH REPAIR PROTEIN MLH, PMS, MUTL"/>
    <property type="match status" value="1"/>
</dbReference>
<dbReference type="GO" id="GO:0006298">
    <property type="term" value="P:mismatch repair"/>
    <property type="evidence" value="ECO:0007669"/>
    <property type="project" value="UniProtKB-UniRule"/>
</dbReference>
<dbReference type="InterPro" id="IPR002099">
    <property type="entry name" value="MutL/Mlh/PMS"/>
</dbReference>
<evidence type="ECO:0000259" key="6">
    <source>
        <dbReference type="SMART" id="SM00853"/>
    </source>
</evidence>
<comment type="caution">
    <text evidence="8">The sequence shown here is derived from an EMBL/GenBank/DDBJ whole genome shotgun (WGS) entry which is preliminary data.</text>
</comment>
<dbReference type="SUPFAM" id="SSF54211">
    <property type="entry name" value="Ribosomal protein S5 domain 2-like"/>
    <property type="match status" value="1"/>
</dbReference>
<dbReference type="Pfam" id="PF01119">
    <property type="entry name" value="DNA_mis_repair"/>
    <property type="match status" value="1"/>
</dbReference>
<reference evidence="8 9" key="1">
    <citation type="submission" date="2018-06" db="EMBL/GenBank/DDBJ databases">
        <title>Genomic Encyclopedia of Archaeal and Bacterial Type Strains, Phase II (KMG-II): from individual species to whole genera.</title>
        <authorList>
            <person name="Goeker M."/>
        </authorList>
    </citation>
    <scope>NUCLEOTIDE SEQUENCE [LARGE SCALE GENOMIC DNA]</scope>
    <source>
        <strain evidence="8 9">DSM 6779</strain>
    </source>
</reference>
<dbReference type="Pfam" id="PF13589">
    <property type="entry name" value="HATPase_c_3"/>
    <property type="match status" value="1"/>
</dbReference>
<dbReference type="SMART" id="SM01340">
    <property type="entry name" value="DNA_mis_repair"/>
    <property type="match status" value="1"/>
</dbReference>
<comment type="similarity">
    <text evidence="1 5">Belongs to the DNA mismatch repair MutL/HexB family.</text>
</comment>
<dbReference type="GO" id="GO:0005524">
    <property type="term" value="F:ATP binding"/>
    <property type="evidence" value="ECO:0007669"/>
    <property type="project" value="InterPro"/>
</dbReference>
<dbReference type="GO" id="GO:0030983">
    <property type="term" value="F:mismatched DNA binding"/>
    <property type="evidence" value="ECO:0007669"/>
    <property type="project" value="InterPro"/>
</dbReference>
<dbReference type="SUPFAM" id="SSF55874">
    <property type="entry name" value="ATPase domain of HSP90 chaperone/DNA topoisomerase II/histidine kinase"/>
    <property type="match status" value="1"/>
</dbReference>
<dbReference type="Gene3D" id="3.30.565.10">
    <property type="entry name" value="Histidine kinase-like ATPase, C-terminal domain"/>
    <property type="match status" value="1"/>
</dbReference>
<dbReference type="GO" id="GO:0032300">
    <property type="term" value="C:mismatch repair complex"/>
    <property type="evidence" value="ECO:0007669"/>
    <property type="project" value="InterPro"/>
</dbReference>